<evidence type="ECO:0000313" key="1">
    <source>
        <dbReference type="EMBL" id="KAA8490603.1"/>
    </source>
</evidence>
<name>A0A5J4YGR8_PORPP</name>
<proteinExistence type="predicted"/>
<comment type="caution">
    <text evidence="2">The sequence shown here is derived from an EMBL/GenBank/DDBJ whole genome shotgun (WGS) entry which is preliminary data.</text>
</comment>
<accession>A0A5J4YGR8</accession>
<gene>
    <name evidence="2" type="ORF">FVE85_3808</name>
    <name evidence="1" type="ORF">FVE85_9376</name>
</gene>
<keyword evidence="3" id="KW-1185">Reference proteome</keyword>
<dbReference type="EMBL" id="VRMN01000020">
    <property type="protein sequence ID" value="KAA8490659.1"/>
    <property type="molecule type" value="Genomic_DNA"/>
</dbReference>
<protein>
    <submittedName>
        <fullName evidence="2">Uncharacterized protein</fullName>
    </submittedName>
</protein>
<dbReference type="AlphaFoldDB" id="A0A5J4YGR8"/>
<reference evidence="2" key="2">
    <citation type="submission" date="2019-09" db="EMBL/GenBank/DDBJ databases">
        <title>Expansion of phycobilisome linker gene families in mesophilic red algae.</title>
        <authorList>
            <person name="Lee J."/>
        </authorList>
    </citation>
    <scope>NUCLEOTIDE SEQUENCE [LARGE SCALE GENOMIC DNA]</scope>
    <source>
        <strain evidence="2">CCMP 1328</strain>
        <tissue evidence="2">Unicellular</tissue>
    </source>
</reference>
<evidence type="ECO:0000313" key="2">
    <source>
        <dbReference type="EMBL" id="KAA8490659.1"/>
    </source>
</evidence>
<reference evidence="3" key="1">
    <citation type="journal article" date="2019" name="Nat. Commun.">
        <title>Expansion of phycobilisome linker gene families in mesophilic red algae.</title>
        <authorList>
            <person name="Lee J."/>
            <person name="Kim D."/>
            <person name="Bhattacharya D."/>
            <person name="Yoon H.S."/>
        </authorList>
    </citation>
    <scope>NUCLEOTIDE SEQUENCE [LARGE SCALE GENOMIC DNA]</scope>
    <source>
        <strain evidence="3">CCMP 1328</strain>
    </source>
</reference>
<evidence type="ECO:0000313" key="3">
    <source>
        <dbReference type="Proteomes" id="UP000324585"/>
    </source>
</evidence>
<organism evidence="2 3">
    <name type="scientific">Porphyridium purpureum</name>
    <name type="common">Red alga</name>
    <name type="synonym">Porphyridium cruentum</name>
    <dbReference type="NCBI Taxonomy" id="35688"/>
    <lineage>
        <taxon>Eukaryota</taxon>
        <taxon>Rhodophyta</taxon>
        <taxon>Bangiophyceae</taxon>
        <taxon>Porphyridiales</taxon>
        <taxon>Porphyridiaceae</taxon>
        <taxon>Porphyridium</taxon>
    </lineage>
</organism>
<sequence>MFVKSRDPLAVADYVSMLHNYSALECYRQMMRSYLTFSQAKARVHTENVLEIFFQNETLEFQDWSAYLPEFDTIQGLYEIVWYKRHEVERQYRKLLEFKNAFTQARKTWDQLDLATLDVLVPDHMLKCANIGIAYEQGSRDQYRFSMAEKRTQVCNSRAHAGTRIERPPRSVGVIADLSVCGRADGKSQYPEARAVTGALAARQGTALPIFSEKRSVSRLGSVWQGLELLAKEDTTVADRKCKGSNKSRLSNQYTVSKGVPRNSQMTSRFRRQLETIPSQWNNVRLGMQAISVKPSFVSAD</sequence>
<dbReference type="EMBL" id="VRMN01000021">
    <property type="protein sequence ID" value="KAA8490603.1"/>
    <property type="molecule type" value="Genomic_DNA"/>
</dbReference>
<dbReference type="Proteomes" id="UP000324585">
    <property type="component" value="Unassembled WGS sequence"/>
</dbReference>